<protein>
    <submittedName>
        <fullName evidence="2">Uncharacterized protein</fullName>
    </submittedName>
</protein>
<proteinExistence type="predicted"/>
<comment type="caution">
    <text evidence="2">The sequence shown here is derived from an EMBL/GenBank/DDBJ whole genome shotgun (WGS) entry which is preliminary data.</text>
</comment>
<organism evidence="2">
    <name type="scientific">bioreactor metagenome</name>
    <dbReference type="NCBI Taxonomy" id="1076179"/>
    <lineage>
        <taxon>unclassified sequences</taxon>
        <taxon>metagenomes</taxon>
        <taxon>ecological metagenomes</taxon>
    </lineage>
</organism>
<keyword evidence="1" id="KW-0812">Transmembrane</keyword>
<feature type="transmembrane region" description="Helical" evidence="1">
    <location>
        <begin position="12"/>
        <end position="31"/>
    </location>
</feature>
<reference evidence="2" key="1">
    <citation type="submission" date="2019-08" db="EMBL/GenBank/DDBJ databases">
        <authorList>
            <person name="Kucharzyk K."/>
            <person name="Murdoch R.W."/>
            <person name="Higgins S."/>
            <person name="Loffler F."/>
        </authorList>
    </citation>
    <scope>NUCLEOTIDE SEQUENCE</scope>
</reference>
<keyword evidence="1" id="KW-1133">Transmembrane helix</keyword>
<evidence type="ECO:0000256" key="1">
    <source>
        <dbReference type="SAM" id="Phobius"/>
    </source>
</evidence>
<keyword evidence="1" id="KW-0472">Membrane</keyword>
<gene>
    <name evidence="2" type="ORF">SDC9_210594</name>
</gene>
<dbReference type="AlphaFoldDB" id="A0A645JGV2"/>
<evidence type="ECO:0000313" key="2">
    <source>
        <dbReference type="EMBL" id="MPN62841.1"/>
    </source>
</evidence>
<name>A0A645JGV2_9ZZZZ</name>
<sequence>MPPTPIPAYEGPFLTNIVVWMSLAIFVRLSTFRECIIAVWRLPCSTRTAISIASLTSPARTTGSIGIISSACTKGCSSFASMMITRVSLGAATPALSRMYFALLPTNSVFGDFLSRMTRSTRRSMTSGSLTSKAPFFFMLKMR</sequence>
<accession>A0A645JGV2</accession>
<dbReference type="EMBL" id="VSSQ01141468">
    <property type="protein sequence ID" value="MPN62841.1"/>
    <property type="molecule type" value="Genomic_DNA"/>
</dbReference>